<keyword evidence="1" id="KW-1133">Transmembrane helix</keyword>
<dbReference type="Proteomes" id="UP001597252">
    <property type="component" value="Unassembled WGS sequence"/>
</dbReference>
<dbReference type="EMBL" id="JBHTON010000028">
    <property type="protein sequence ID" value="MFD1485407.1"/>
    <property type="molecule type" value="Genomic_DNA"/>
</dbReference>
<evidence type="ECO:0000256" key="1">
    <source>
        <dbReference type="SAM" id="Phobius"/>
    </source>
</evidence>
<evidence type="ECO:0000313" key="3">
    <source>
        <dbReference type="Proteomes" id="UP001597252"/>
    </source>
</evidence>
<keyword evidence="1" id="KW-0472">Membrane</keyword>
<accession>A0ABW4E695</accession>
<name>A0ABW4E695_9LACO</name>
<organism evidence="2 3">
    <name type="scientific">Lacticaseibacillus baoqingensis</name>
    <dbReference type="NCBI Taxonomy" id="2486013"/>
    <lineage>
        <taxon>Bacteria</taxon>
        <taxon>Bacillati</taxon>
        <taxon>Bacillota</taxon>
        <taxon>Bacilli</taxon>
        <taxon>Lactobacillales</taxon>
        <taxon>Lactobacillaceae</taxon>
        <taxon>Lacticaseibacillus</taxon>
    </lineage>
</organism>
<sequence>MEEKNASQHPAMVGFKQAFLDFWRQYLDVLGRTTRAGYWWNILWYSGVILGLYVLAIIGGMSAYVGAVNGQLRGLPLLLITVILAIAFGLATIIPVCLLAIRRYRDAGLRGRGFFSLWGISVLAQLGVKLIGRHTGLIFRGQQVQQVTQHAGLSNFLTLITVLIGLFFFVLTFLASDRVAVDPGANRVLRFFFRAQAR</sequence>
<dbReference type="RefSeq" id="WP_125751610.1">
    <property type="nucleotide sequence ID" value="NZ_JBHTON010000028.1"/>
</dbReference>
<evidence type="ECO:0000313" key="2">
    <source>
        <dbReference type="EMBL" id="MFD1485407.1"/>
    </source>
</evidence>
<feature type="transmembrane region" description="Helical" evidence="1">
    <location>
        <begin position="77"/>
        <end position="101"/>
    </location>
</feature>
<keyword evidence="3" id="KW-1185">Reference proteome</keyword>
<dbReference type="InterPro" id="IPR008523">
    <property type="entry name" value="DUF805"/>
</dbReference>
<feature type="transmembrane region" description="Helical" evidence="1">
    <location>
        <begin position="42"/>
        <end position="65"/>
    </location>
</feature>
<feature type="transmembrane region" description="Helical" evidence="1">
    <location>
        <begin position="113"/>
        <end position="132"/>
    </location>
</feature>
<feature type="transmembrane region" description="Helical" evidence="1">
    <location>
        <begin position="152"/>
        <end position="174"/>
    </location>
</feature>
<dbReference type="Pfam" id="PF05656">
    <property type="entry name" value="DUF805"/>
    <property type="match status" value="1"/>
</dbReference>
<reference evidence="3" key="1">
    <citation type="journal article" date="2019" name="Int. J. Syst. Evol. Microbiol.">
        <title>The Global Catalogue of Microorganisms (GCM) 10K type strain sequencing project: providing services to taxonomists for standard genome sequencing and annotation.</title>
        <authorList>
            <consortium name="The Broad Institute Genomics Platform"/>
            <consortium name="The Broad Institute Genome Sequencing Center for Infectious Disease"/>
            <person name="Wu L."/>
            <person name="Ma J."/>
        </authorList>
    </citation>
    <scope>NUCLEOTIDE SEQUENCE [LARGE SCALE GENOMIC DNA]</scope>
    <source>
        <strain evidence="3">CCM 8903</strain>
    </source>
</reference>
<proteinExistence type="predicted"/>
<gene>
    <name evidence="2" type="ORF">ACFQ5J_09215</name>
</gene>
<protein>
    <submittedName>
        <fullName evidence="2">DUF805 domain-containing protein</fullName>
    </submittedName>
</protein>
<keyword evidence="1" id="KW-0812">Transmembrane</keyword>
<comment type="caution">
    <text evidence="2">The sequence shown here is derived from an EMBL/GenBank/DDBJ whole genome shotgun (WGS) entry which is preliminary data.</text>
</comment>